<organism evidence="2">
    <name type="scientific">Vibrio sp. FF_304</name>
    <dbReference type="NCBI Taxonomy" id="1652833"/>
    <lineage>
        <taxon>Bacteria</taxon>
        <taxon>Pseudomonadati</taxon>
        <taxon>Pseudomonadota</taxon>
        <taxon>Gammaproteobacteria</taxon>
        <taxon>Vibrionales</taxon>
        <taxon>Vibrionaceae</taxon>
        <taxon>Vibrio</taxon>
    </lineage>
</organism>
<dbReference type="AlphaFoldDB" id="A0A0H3ZMW2"/>
<feature type="region of interest" description="Disordered" evidence="1">
    <location>
        <begin position="111"/>
        <end position="130"/>
    </location>
</feature>
<evidence type="ECO:0000256" key="1">
    <source>
        <dbReference type="SAM" id="MobiDB-lite"/>
    </source>
</evidence>
<reference evidence="2" key="1">
    <citation type="journal article" date="2015" name="MBio">
        <title>Eco-Evolutionary Dynamics of Episomes among Ecologically Cohesive Bacterial Populations.</title>
        <authorList>
            <person name="Xue H."/>
            <person name="Cordero O.X."/>
            <person name="Camas F.M."/>
            <person name="Trimble W."/>
            <person name="Meyer F."/>
            <person name="Guglielmini J."/>
            <person name="Rocha E.P."/>
            <person name="Polz M.F."/>
        </authorList>
    </citation>
    <scope>NUCLEOTIDE SEQUENCE</scope>
    <source>
        <strain evidence="2">FF_304</strain>
    </source>
</reference>
<protein>
    <submittedName>
        <fullName evidence="2">Uncharacterized protein</fullName>
    </submittedName>
</protein>
<feature type="compositionally biased region" description="Basic and acidic residues" evidence="1">
    <location>
        <begin position="120"/>
        <end position="130"/>
    </location>
</feature>
<proteinExistence type="predicted"/>
<dbReference type="Gene3D" id="2.40.10.180">
    <property type="entry name" value="Phage tail proteins"/>
    <property type="match status" value="1"/>
</dbReference>
<sequence>MRERDPFKRASRRILRRLGRHHEILIKPPLGEWLKVDAVPNQPMLDVEITGGGKGGQDLQMRQPHVVIESRHCVDIELEPESWSVKIDGVEYYVTKPYAKDDGVTYLFLNDQPDATKQSPEGEGRGRTWC</sequence>
<accession>A0A0H3ZMW2</accession>
<name>A0A0H3ZMW2_9VIBR</name>
<dbReference type="InterPro" id="IPR053734">
    <property type="entry name" value="Phage_Head-Tail_Connect_sf"/>
</dbReference>
<evidence type="ECO:0000313" key="2">
    <source>
        <dbReference type="EMBL" id="AKN35767.1"/>
    </source>
</evidence>
<dbReference type="EMBL" id="KP795453">
    <property type="protein sequence ID" value="AKN35767.1"/>
    <property type="molecule type" value="Genomic_DNA"/>
</dbReference>